<dbReference type="Proteomes" id="UP001206548">
    <property type="component" value="Unassembled WGS sequence"/>
</dbReference>
<dbReference type="PANTHER" id="PTHR11735">
    <property type="entry name" value="TRNA N6-ADENOSINE THREONYLCARBAMOYLTRANSFERASE"/>
    <property type="match status" value="1"/>
</dbReference>
<keyword evidence="3" id="KW-1185">Reference proteome</keyword>
<dbReference type="SUPFAM" id="SSF53067">
    <property type="entry name" value="Actin-like ATPase domain"/>
    <property type="match status" value="2"/>
</dbReference>
<reference evidence="2 3" key="1">
    <citation type="journal article" date="2023" name="Int. J. Syst. Evol. Microbiol.">
        <title>Streptococcus sciuri sp. nov., Staphylococcus marylandisciuri sp. nov. and Staphylococcus americanisciuri sp. nov., isolated from faeces of eastern grey squirrel (Sciurus carolinensis).</title>
        <authorList>
            <person name="Volokhov D.V."/>
            <person name="Zagorodnyaya T.A."/>
            <person name="Furtak V.A."/>
            <person name="Nattanmai G."/>
            <person name="Randall L."/>
            <person name="Jose S."/>
            <person name="Gao Y."/>
            <person name="Eisenberg T."/>
            <person name="Delmonte P."/>
            <person name="Blom J."/>
            <person name="Mitchell K.K."/>
        </authorList>
    </citation>
    <scope>NUCLEOTIDE SEQUENCE [LARGE SCALE GENOMIC DNA]</scope>
    <source>
        <strain evidence="2 3">SQ9-PEA</strain>
    </source>
</reference>
<dbReference type="CDD" id="cd24032">
    <property type="entry name" value="ASKHA_NBD_TsaB"/>
    <property type="match status" value="1"/>
</dbReference>
<dbReference type="EC" id="2.3.1.234" evidence="2"/>
<gene>
    <name evidence="2" type="primary">tsaB</name>
    <name evidence="2" type="ORF">NXS10_05825</name>
</gene>
<dbReference type="Gene3D" id="3.30.420.40">
    <property type="match status" value="2"/>
</dbReference>
<evidence type="ECO:0000259" key="1">
    <source>
        <dbReference type="Pfam" id="PF00814"/>
    </source>
</evidence>
<dbReference type="RefSeq" id="WP_259138696.1">
    <property type="nucleotide sequence ID" value="NZ_JANUXX010000006.1"/>
</dbReference>
<dbReference type="GO" id="GO:0061711">
    <property type="term" value="F:tRNA N(6)-L-threonylcarbamoyladenine synthase activity"/>
    <property type="evidence" value="ECO:0007669"/>
    <property type="project" value="UniProtKB-EC"/>
</dbReference>
<protein>
    <submittedName>
        <fullName evidence="2">tRNA (Adenosine(37)-N6)-threonylcarbamoyltransferase complex dimerization subunit type 1 TsaB</fullName>
        <ecNumber evidence="2">2.3.1.234</ecNumber>
    </submittedName>
</protein>
<accession>A0ABT2F9H9</accession>
<comment type="caution">
    <text evidence="2">The sequence shown here is derived from an EMBL/GenBank/DDBJ whole genome shotgun (WGS) entry which is preliminary data.</text>
</comment>
<keyword evidence="2" id="KW-0808">Transferase</keyword>
<dbReference type="NCBIfam" id="TIGR03725">
    <property type="entry name" value="T6A_YeaZ"/>
    <property type="match status" value="1"/>
</dbReference>
<sequence length="229" mass="25120">MKVLSFDTSSKALSVAVLDGESVLAETTINITKNHSVSLMPVIDFLMESVGLLPQDLDRIVVAEGPGSYTGLRVAVATAKTLAYTLGIELVGISSLYSLTDCGKSGDLLVPIIDARRQHVYVGFYRDGKAIKADTYMAFSDVLSSLKDEKHIHFVGEVDSFLKQIKTVFPTARITATLPSATLIGRFGAQLLPVDVEAFVPKYLKRVEAEENWLKNHNEPENKTYVKRV</sequence>
<feature type="domain" description="Gcp-like" evidence="1">
    <location>
        <begin position="23"/>
        <end position="213"/>
    </location>
</feature>
<evidence type="ECO:0000313" key="3">
    <source>
        <dbReference type="Proteomes" id="UP001206548"/>
    </source>
</evidence>
<evidence type="ECO:0000313" key="2">
    <source>
        <dbReference type="EMBL" id="MCS4488475.1"/>
    </source>
</evidence>
<dbReference type="InterPro" id="IPR043129">
    <property type="entry name" value="ATPase_NBD"/>
</dbReference>
<name>A0ABT2F9H9_9STRE</name>
<dbReference type="InterPro" id="IPR022496">
    <property type="entry name" value="T6A_TsaB"/>
</dbReference>
<dbReference type="Pfam" id="PF00814">
    <property type="entry name" value="TsaD"/>
    <property type="match status" value="1"/>
</dbReference>
<dbReference type="InterPro" id="IPR000905">
    <property type="entry name" value="Gcp-like_dom"/>
</dbReference>
<proteinExistence type="predicted"/>
<dbReference type="EMBL" id="JANUXX010000006">
    <property type="protein sequence ID" value="MCS4488475.1"/>
    <property type="molecule type" value="Genomic_DNA"/>
</dbReference>
<organism evidence="2 3">
    <name type="scientific">Streptococcus sciuri</name>
    <dbReference type="NCBI Taxonomy" id="2973939"/>
    <lineage>
        <taxon>Bacteria</taxon>
        <taxon>Bacillati</taxon>
        <taxon>Bacillota</taxon>
        <taxon>Bacilli</taxon>
        <taxon>Lactobacillales</taxon>
        <taxon>Streptococcaceae</taxon>
        <taxon>Streptococcus</taxon>
    </lineage>
</organism>
<keyword evidence="2" id="KW-0012">Acyltransferase</keyword>
<dbReference type="PANTHER" id="PTHR11735:SF11">
    <property type="entry name" value="TRNA THREONYLCARBAMOYLADENOSINE BIOSYNTHESIS PROTEIN TSAB"/>
    <property type="match status" value="1"/>
</dbReference>